<sequence>MKALLEVKGLTKHFPLQAGFGKKKASLKAVDGIDLTVYEGETLSIVGESGCGKSTTGRCMLRLIEPTSGQLVFDGQDLTGLSAEAMRRKRRDMQLVFQDPFASLNPRKTIRQILLDPLVVHRVGNAGERKDRVNWVIEKVGLSADYLDRYPHEFSGGQRQRIGIARALILQPKLIVADEPVSALDVSIQAQILNLLQDLQQEFKLTYIFISHDLSVVKHISDRVAVMYLGKIVEIADKGTLYREPQHPYTKALLSAVPLPNPKLRKERIVLKGDLPSPSNPPAGCTFHPRCAYATDACRMAAPRLEEKAEGHYVSCHLVDKR</sequence>
<comment type="caution">
    <text evidence="6">The sequence shown here is derived from an EMBL/GenBank/DDBJ whole genome shotgun (WGS) entry which is preliminary data.</text>
</comment>
<dbReference type="Pfam" id="PF00005">
    <property type="entry name" value="ABC_tran"/>
    <property type="match status" value="1"/>
</dbReference>
<evidence type="ECO:0000256" key="1">
    <source>
        <dbReference type="ARBA" id="ARBA00005417"/>
    </source>
</evidence>
<accession>A0ABR5AJR8</accession>
<dbReference type="InterPro" id="IPR050319">
    <property type="entry name" value="ABC_transp_ATP-bind"/>
</dbReference>
<evidence type="ECO:0000256" key="2">
    <source>
        <dbReference type="ARBA" id="ARBA00022448"/>
    </source>
</evidence>
<keyword evidence="3" id="KW-0547">Nucleotide-binding</keyword>
<keyword evidence="2" id="KW-0813">Transport</keyword>
<name>A0ABR5AJR8_9BACL</name>
<dbReference type="NCBIfam" id="NF008453">
    <property type="entry name" value="PRK11308.1"/>
    <property type="match status" value="1"/>
</dbReference>
<dbReference type="InterPro" id="IPR013563">
    <property type="entry name" value="Oligopep_ABC_C"/>
</dbReference>
<evidence type="ECO:0000313" key="7">
    <source>
        <dbReference type="Proteomes" id="UP000031967"/>
    </source>
</evidence>
<dbReference type="InterPro" id="IPR003439">
    <property type="entry name" value="ABC_transporter-like_ATP-bd"/>
</dbReference>
<comment type="similarity">
    <text evidence="1">Belongs to the ABC transporter superfamily.</text>
</comment>
<dbReference type="InterPro" id="IPR027417">
    <property type="entry name" value="P-loop_NTPase"/>
</dbReference>
<keyword evidence="7" id="KW-1185">Reference proteome</keyword>
<feature type="domain" description="ABC transporter" evidence="5">
    <location>
        <begin position="5"/>
        <end position="254"/>
    </location>
</feature>
<dbReference type="InterPro" id="IPR003593">
    <property type="entry name" value="AAA+_ATPase"/>
</dbReference>
<evidence type="ECO:0000313" key="6">
    <source>
        <dbReference type="EMBL" id="KIL40780.1"/>
    </source>
</evidence>
<dbReference type="Proteomes" id="UP000031967">
    <property type="component" value="Unassembled WGS sequence"/>
</dbReference>
<keyword evidence="4" id="KW-0067">ATP-binding</keyword>
<reference evidence="6 7" key="1">
    <citation type="submission" date="2014-12" db="EMBL/GenBank/DDBJ databases">
        <title>Draft genome sequence of Paenibacillus kamchatkensis strain B-2647.</title>
        <authorList>
            <person name="Karlyshev A.V."/>
            <person name="Kudryashova E.B."/>
        </authorList>
    </citation>
    <scope>NUCLEOTIDE SEQUENCE [LARGE SCALE GENOMIC DNA]</scope>
    <source>
        <strain evidence="6 7">VKM B-2647</strain>
    </source>
</reference>
<proteinExistence type="inferred from homology"/>
<dbReference type="RefSeq" id="WP_041047628.1">
    <property type="nucleotide sequence ID" value="NZ_JXAK01000016.1"/>
</dbReference>
<evidence type="ECO:0000256" key="4">
    <source>
        <dbReference type="ARBA" id="ARBA00022840"/>
    </source>
</evidence>
<gene>
    <name evidence="6" type="ORF">SD70_11055</name>
</gene>
<dbReference type="NCBIfam" id="TIGR01727">
    <property type="entry name" value="oligo_HPY"/>
    <property type="match status" value="1"/>
</dbReference>
<dbReference type="Pfam" id="PF08352">
    <property type="entry name" value="oligo_HPY"/>
    <property type="match status" value="1"/>
</dbReference>
<dbReference type="SUPFAM" id="SSF52540">
    <property type="entry name" value="P-loop containing nucleoside triphosphate hydrolases"/>
    <property type="match status" value="1"/>
</dbReference>
<dbReference type="EMBL" id="JXAK01000016">
    <property type="protein sequence ID" value="KIL40780.1"/>
    <property type="molecule type" value="Genomic_DNA"/>
</dbReference>
<dbReference type="PROSITE" id="PS00211">
    <property type="entry name" value="ABC_TRANSPORTER_1"/>
    <property type="match status" value="1"/>
</dbReference>
<dbReference type="InterPro" id="IPR017871">
    <property type="entry name" value="ABC_transporter-like_CS"/>
</dbReference>
<evidence type="ECO:0000259" key="5">
    <source>
        <dbReference type="PROSITE" id="PS50893"/>
    </source>
</evidence>
<organism evidence="6 7">
    <name type="scientific">Gordoniibacillus kamchatkensis</name>
    <dbReference type="NCBI Taxonomy" id="1590651"/>
    <lineage>
        <taxon>Bacteria</taxon>
        <taxon>Bacillati</taxon>
        <taxon>Bacillota</taxon>
        <taxon>Bacilli</taxon>
        <taxon>Bacillales</taxon>
        <taxon>Paenibacillaceae</taxon>
        <taxon>Gordoniibacillus</taxon>
    </lineage>
</organism>
<dbReference type="SMART" id="SM00382">
    <property type="entry name" value="AAA"/>
    <property type="match status" value="1"/>
</dbReference>
<protein>
    <recommendedName>
        <fullName evidence="5">ABC transporter domain-containing protein</fullName>
    </recommendedName>
</protein>
<dbReference type="PROSITE" id="PS50893">
    <property type="entry name" value="ABC_TRANSPORTER_2"/>
    <property type="match status" value="1"/>
</dbReference>
<dbReference type="Gene3D" id="3.40.50.300">
    <property type="entry name" value="P-loop containing nucleotide triphosphate hydrolases"/>
    <property type="match status" value="1"/>
</dbReference>
<evidence type="ECO:0000256" key="3">
    <source>
        <dbReference type="ARBA" id="ARBA00022741"/>
    </source>
</evidence>
<dbReference type="CDD" id="cd03257">
    <property type="entry name" value="ABC_NikE_OppD_transporters"/>
    <property type="match status" value="1"/>
</dbReference>
<dbReference type="PANTHER" id="PTHR43776">
    <property type="entry name" value="TRANSPORT ATP-BINDING PROTEIN"/>
    <property type="match status" value="1"/>
</dbReference>